<dbReference type="SMART" id="SM00091">
    <property type="entry name" value="PAS"/>
    <property type="match status" value="4"/>
</dbReference>
<dbReference type="InterPro" id="IPR003594">
    <property type="entry name" value="HATPase_dom"/>
</dbReference>
<feature type="domain" description="PAS" evidence="12">
    <location>
        <begin position="318"/>
        <end position="388"/>
    </location>
</feature>
<evidence type="ECO:0000259" key="13">
    <source>
        <dbReference type="PROSITE" id="PS50113"/>
    </source>
</evidence>
<dbReference type="InterPro" id="IPR035965">
    <property type="entry name" value="PAS-like_dom_sf"/>
</dbReference>
<evidence type="ECO:0000256" key="3">
    <source>
        <dbReference type="ARBA" id="ARBA00022553"/>
    </source>
</evidence>
<keyword evidence="6 14" id="KW-0418">Kinase</keyword>
<feature type="domain" description="Response regulatory" evidence="11">
    <location>
        <begin position="938"/>
        <end position="1054"/>
    </location>
</feature>
<dbReference type="SMART" id="SM00388">
    <property type="entry name" value="HisKA"/>
    <property type="match status" value="1"/>
</dbReference>
<dbReference type="Pfam" id="PF13188">
    <property type="entry name" value="PAS_8"/>
    <property type="match status" value="1"/>
</dbReference>
<sequence>MNSLLSKKELARIEALYQYRILDTSPEEEFDDLAFLAAQICQTPIALINLIDINRQWFKAKVGLDVEEMPRSMGFCPLCIEQNDVLIIPDTLADERFANSPVVQSYPFARFYAGVPLITYQGHDIGTLCVVDTEPREISEQQIKSLQAISRQIIKQLEIKRNLSELVDIKKEYQQAQVALRDSQGIINSFFESAPMMMGIIEIVDDDILHISGNAAAAELFEMTPEEMGNRLLSEMNLPQQYLQAWVQRYLESCSENLPFTFEDSYDKPTGKIWLKITVSPIPCDNNRQRFAYFVEDITERKRVESERLQLLVNEQAARNRITNIFESITDGFVALDRQWCFTYVNQQAELLLQRTRKQLLGKSIWEEFPESLRSKFNKEYNHALSAQVSVEFEEFYAPLNIWFSVHAYPSKEGLSIYFQDITERKNYEENLRWKEALLRSMNSVSPLAFYVVDHTTENILFANERFRELWGIEQLKEAMESSTLKHADVMKACQKSMGIIPFDTCLPESMEKCICEDEIFLPDGRTIRRFSRQILNDGLDFGRLYILEDITARKQVEQQIREQAALLDLTTDAIVLRDLSNHILLWNKSAEKLYGWKEEEVIGKNANQLLKTEFKHSEKILSSVLKKGIWQGELKKISKFGKEIIVDSCWTLVKDENRKAKSIMVVDTDITQKKQLETQFLRAQRMESIGTLASGIAHDLNNVLSPILMSAQLLKLKSQDESIIEMLSIVEKNAKRGANLVKQVLSYARGIEGDRTLLQMKHLILEMQQIIDQTFPKSIRTEIDIQPDLWDVYGDNTQVHQVLMNLCLNARDAISEYGTLRISVENIFIDENYAQMNLEAKVGSYVLLKVEDTGIGIPNDLLGRIFEPFFTTKEFGQGTGLGLSTVMGIIKGHGGFISVSSRVGQETSFHVYLPASNVSLEQLVEDIAATPSGCGELILVVDDEPAIREITKNSLEHHNYQVMTASDGIEAVAIYAQYRSKISAAIIDMMMPNMDGATTISTLRKMNPTVRIVAVSGLMNSENLPGKNTDNAVTFLQKPYTTQALLQKLHKVLPEN</sequence>
<dbReference type="Pfam" id="PF08448">
    <property type="entry name" value="PAS_4"/>
    <property type="match status" value="1"/>
</dbReference>
<keyword evidence="7" id="KW-0067">ATP-binding</keyword>
<evidence type="ECO:0000256" key="8">
    <source>
        <dbReference type="ARBA" id="ARBA00023012"/>
    </source>
</evidence>
<dbReference type="InterPro" id="IPR013767">
    <property type="entry name" value="PAS_fold"/>
</dbReference>
<accession>A0A0V7ZM53</accession>
<evidence type="ECO:0000256" key="6">
    <source>
        <dbReference type="ARBA" id="ARBA00022777"/>
    </source>
</evidence>
<dbReference type="Pfam" id="PF00072">
    <property type="entry name" value="Response_reg"/>
    <property type="match status" value="1"/>
</dbReference>
<dbReference type="PANTHER" id="PTHR43065">
    <property type="entry name" value="SENSOR HISTIDINE KINASE"/>
    <property type="match status" value="1"/>
</dbReference>
<dbReference type="Pfam" id="PF00512">
    <property type="entry name" value="HisKA"/>
    <property type="match status" value="1"/>
</dbReference>
<dbReference type="CDD" id="cd00082">
    <property type="entry name" value="HisKA"/>
    <property type="match status" value="1"/>
</dbReference>
<dbReference type="PROSITE" id="PS50110">
    <property type="entry name" value="RESPONSE_REGULATORY"/>
    <property type="match status" value="1"/>
</dbReference>
<comment type="caution">
    <text evidence="14">The sequence shown here is derived from an EMBL/GenBank/DDBJ whole genome shotgun (WGS) entry which is preliminary data.</text>
</comment>
<feature type="modified residue" description="4-aspartylphosphate" evidence="9">
    <location>
        <position position="989"/>
    </location>
</feature>
<dbReference type="RefSeq" id="WP_058183882.1">
    <property type="nucleotide sequence ID" value="NZ_LMTZ01000100.1"/>
</dbReference>
<dbReference type="EMBL" id="LMTZ01000100">
    <property type="protein sequence ID" value="KST66042.1"/>
    <property type="molecule type" value="Genomic_DNA"/>
</dbReference>
<evidence type="ECO:0000256" key="9">
    <source>
        <dbReference type="PROSITE-ProRule" id="PRU00169"/>
    </source>
</evidence>
<evidence type="ECO:0000256" key="5">
    <source>
        <dbReference type="ARBA" id="ARBA00022741"/>
    </source>
</evidence>
<dbReference type="PROSITE" id="PS50112">
    <property type="entry name" value="PAS"/>
    <property type="match status" value="2"/>
</dbReference>
<name>A0A0V7ZM53_9CYAN</name>
<dbReference type="InterPro" id="IPR036097">
    <property type="entry name" value="HisK_dim/P_sf"/>
</dbReference>
<feature type="domain" description="PAC" evidence="13">
    <location>
        <begin position="631"/>
        <end position="683"/>
    </location>
</feature>
<dbReference type="InterPro" id="IPR004358">
    <property type="entry name" value="Sig_transdc_His_kin-like_C"/>
</dbReference>
<dbReference type="GO" id="GO:0005524">
    <property type="term" value="F:ATP binding"/>
    <property type="evidence" value="ECO:0007669"/>
    <property type="project" value="UniProtKB-KW"/>
</dbReference>
<dbReference type="Gene3D" id="1.10.287.130">
    <property type="match status" value="1"/>
</dbReference>
<evidence type="ECO:0000313" key="14">
    <source>
        <dbReference type="EMBL" id="KST65569.1"/>
    </source>
</evidence>
<dbReference type="InterPro" id="IPR003661">
    <property type="entry name" value="HisK_dim/P_dom"/>
</dbReference>
<dbReference type="SUPFAM" id="SSF55781">
    <property type="entry name" value="GAF domain-like"/>
    <property type="match status" value="1"/>
</dbReference>
<dbReference type="CDD" id="cd00156">
    <property type="entry name" value="REC"/>
    <property type="match status" value="1"/>
</dbReference>
<dbReference type="InterPro" id="IPR011006">
    <property type="entry name" value="CheY-like_superfamily"/>
</dbReference>
<keyword evidence="4" id="KW-0808">Transferase</keyword>
<keyword evidence="5" id="KW-0547">Nucleotide-binding</keyword>
<evidence type="ECO:0000313" key="15">
    <source>
        <dbReference type="EMBL" id="KST66042.1"/>
    </source>
</evidence>
<keyword evidence="16" id="KW-1185">Reference proteome</keyword>
<dbReference type="SUPFAM" id="SSF55785">
    <property type="entry name" value="PYP-like sensor domain (PAS domain)"/>
    <property type="match status" value="4"/>
</dbReference>
<dbReference type="SUPFAM" id="SSF55874">
    <property type="entry name" value="ATPase domain of HSP90 chaperone/DNA topoisomerase II/histidine kinase"/>
    <property type="match status" value="1"/>
</dbReference>
<dbReference type="PRINTS" id="PR00344">
    <property type="entry name" value="BCTRLSENSOR"/>
</dbReference>
<dbReference type="PANTHER" id="PTHR43065:SF46">
    <property type="entry name" value="C4-DICARBOXYLATE TRANSPORT SENSOR PROTEIN DCTB"/>
    <property type="match status" value="1"/>
</dbReference>
<evidence type="ECO:0000259" key="11">
    <source>
        <dbReference type="PROSITE" id="PS50110"/>
    </source>
</evidence>
<gene>
    <name evidence="15" type="ORF">BC008_23980</name>
    <name evidence="14" type="ORF">BC008_42375</name>
</gene>
<feature type="domain" description="PAS" evidence="12">
    <location>
        <begin position="560"/>
        <end position="629"/>
    </location>
</feature>
<proteinExistence type="predicted"/>
<dbReference type="InterPro" id="IPR000014">
    <property type="entry name" value="PAS"/>
</dbReference>
<evidence type="ECO:0000259" key="12">
    <source>
        <dbReference type="PROSITE" id="PS50112"/>
    </source>
</evidence>
<reference evidence="14 16" key="1">
    <citation type="journal article" date="2015" name="Genome Announc.">
        <title>Draft Genome of the Euendolithic (true boring) Cyanobacterium Mastigocoleus testarum strain BC008.</title>
        <authorList>
            <person name="Guida B.S."/>
            <person name="Garcia-Pichel F."/>
        </authorList>
    </citation>
    <scope>NUCLEOTIDE SEQUENCE [LARGE SCALE GENOMIC DNA]</scope>
    <source>
        <strain evidence="14 16">BC008</strain>
    </source>
</reference>
<keyword evidence="8" id="KW-0902">Two-component regulatory system</keyword>
<dbReference type="InterPro" id="IPR001789">
    <property type="entry name" value="Sig_transdc_resp-reg_receiver"/>
</dbReference>
<dbReference type="PROSITE" id="PS50113">
    <property type="entry name" value="PAC"/>
    <property type="match status" value="1"/>
</dbReference>
<keyword evidence="3 9" id="KW-0597">Phosphoprotein</keyword>
<dbReference type="SMART" id="SM00065">
    <property type="entry name" value="GAF"/>
    <property type="match status" value="1"/>
</dbReference>
<dbReference type="EC" id="2.7.13.3" evidence="2"/>
<dbReference type="InterPro" id="IPR013656">
    <property type="entry name" value="PAS_4"/>
</dbReference>
<dbReference type="CDD" id="cd00130">
    <property type="entry name" value="PAS"/>
    <property type="match status" value="3"/>
</dbReference>
<dbReference type="Pfam" id="PF00989">
    <property type="entry name" value="PAS"/>
    <property type="match status" value="1"/>
</dbReference>
<dbReference type="SUPFAM" id="SSF47384">
    <property type="entry name" value="Homodimeric domain of signal transducing histidine kinase"/>
    <property type="match status" value="1"/>
</dbReference>
<dbReference type="Gene3D" id="3.30.565.10">
    <property type="entry name" value="Histidine kinase-like ATPase, C-terminal domain"/>
    <property type="match status" value="1"/>
</dbReference>
<dbReference type="Pfam" id="PF02518">
    <property type="entry name" value="HATPase_c"/>
    <property type="match status" value="1"/>
</dbReference>
<evidence type="ECO:0000256" key="1">
    <source>
        <dbReference type="ARBA" id="ARBA00000085"/>
    </source>
</evidence>
<organism evidence="14 16">
    <name type="scientific">Mastigocoleus testarum BC008</name>
    <dbReference type="NCBI Taxonomy" id="371196"/>
    <lineage>
        <taxon>Bacteria</taxon>
        <taxon>Bacillati</taxon>
        <taxon>Cyanobacteriota</taxon>
        <taxon>Cyanophyceae</taxon>
        <taxon>Nostocales</taxon>
        <taxon>Hapalosiphonaceae</taxon>
        <taxon>Mastigocoleus</taxon>
    </lineage>
</organism>
<dbReference type="SMART" id="SM00387">
    <property type="entry name" value="HATPase_c"/>
    <property type="match status" value="1"/>
</dbReference>
<evidence type="ECO:0000259" key="10">
    <source>
        <dbReference type="PROSITE" id="PS50109"/>
    </source>
</evidence>
<dbReference type="SUPFAM" id="SSF52172">
    <property type="entry name" value="CheY-like"/>
    <property type="match status" value="1"/>
</dbReference>
<dbReference type="InterPro" id="IPR003018">
    <property type="entry name" value="GAF"/>
</dbReference>
<comment type="catalytic activity">
    <reaction evidence="1">
        <text>ATP + protein L-histidine = ADP + protein N-phospho-L-histidine.</text>
        <dbReference type="EC" id="2.7.13.3"/>
    </reaction>
</comment>
<dbReference type="Pfam" id="PF01590">
    <property type="entry name" value="GAF"/>
    <property type="match status" value="1"/>
</dbReference>
<dbReference type="InterPro" id="IPR036890">
    <property type="entry name" value="HATPase_C_sf"/>
</dbReference>
<dbReference type="SMART" id="SM00448">
    <property type="entry name" value="REC"/>
    <property type="match status" value="1"/>
</dbReference>
<evidence type="ECO:0000256" key="7">
    <source>
        <dbReference type="ARBA" id="ARBA00022840"/>
    </source>
</evidence>
<evidence type="ECO:0000313" key="16">
    <source>
        <dbReference type="Proteomes" id="UP000053372"/>
    </source>
</evidence>
<dbReference type="InterPro" id="IPR029016">
    <property type="entry name" value="GAF-like_dom_sf"/>
</dbReference>
<dbReference type="InterPro" id="IPR005467">
    <property type="entry name" value="His_kinase_dom"/>
</dbReference>
<dbReference type="PROSITE" id="PS50109">
    <property type="entry name" value="HIS_KIN"/>
    <property type="match status" value="1"/>
</dbReference>
<dbReference type="Pfam" id="PF13426">
    <property type="entry name" value="PAS_9"/>
    <property type="match status" value="1"/>
</dbReference>
<evidence type="ECO:0000256" key="2">
    <source>
        <dbReference type="ARBA" id="ARBA00012438"/>
    </source>
</evidence>
<dbReference type="Gene3D" id="3.30.450.20">
    <property type="entry name" value="PAS domain"/>
    <property type="match status" value="4"/>
</dbReference>
<dbReference type="GO" id="GO:0000155">
    <property type="term" value="F:phosphorelay sensor kinase activity"/>
    <property type="evidence" value="ECO:0007669"/>
    <property type="project" value="InterPro"/>
</dbReference>
<dbReference type="EMBL" id="LMTZ01000107">
    <property type="protein sequence ID" value="KST65569.1"/>
    <property type="molecule type" value="Genomic_DNA"/>
</dbReference>
<protein>
    <recommendedName>
        <fullName evidence="2">histidine kinase</fullName>
        <ecNumber evidence="2">2.7.13.3</ecNumber>
    </recommendedName>
</protein>
<dbReference type="NCBIfam" id="TIGR00229">
    <property type="entry name" value="sensory_box"/>
    <property type="match status" value="3"/>
</dbReference>
<dbReference type="Gene3D" id="3.40.50.2300">
    <property type="match status" value="1"/>
</dbReference>
<dbReference type="InterPro" id="IPR000700">
    <property type="entry name" value="PAS-assoc_C"/>
</dbReference>
<dbReference type="AlphaFoldDB" id="A0A0V7ZM53"/>
<dbReference type="Gene3D" id="3.30.450.40">
    <property type="match status" value="1"/>
</dbReference>
<dbReference type="Proteomes" id="UP000053372">
    <property type="component" value="Unassembled WGS sequence"/>
</dbReference>
<evidence type="ECO:0000256" key="4">
    <source>
        <dbReference type="ARBA" id="ARBA00022679"/>
    </source>
</evidence>
<feature type="domain" description="Histidine kinase" evidence="10">
    <location>
        <begin position="696"/>
        <end position="918"/>
    </location>
</feature>